<dbReference type="RefSeq" id="WP_066738598.1">
    <property type="nucleotide sequence ID" value="NZ_JAJCIQ010000009.1"/>
</dbReference>
<evidence type="ECO:0000256" key="1">
    <source>
        <dbReference type="ARBA" id="ARBA00000085"/>
    </source>
</evidence>
<gene>
    <name evidence="13" type="ORF">LIZ65_12980</name>
</gene>
<evidence type="ECO:0000259" key="12">
    <source>
        <dbReference type="PROSITE" id="PS50109"/>
    </source>
</evidence>
<feature type="domain" description="Histidine kinase" evidence="12">
    <location>
        <begin position="238"/>
        <end position="453"/>
    </location>
</feature>
<dbReference type="GO" id="GO:0016301">
    <property type="term" value="F:kinase activity"/>
    <property type="evidence" value="ECO:0007669"/>
    <property type="project" value="UniProtKB-KW"/>
</dbReference>
<organism evidence="13 14">
    <name type="scientific">Bariatricus massiliensis</name>
    <dbReference type="NCBI Taxonomy" id="1745713"/>
    <lineage>
        <taxon>Bacteria</taxon>
        <taxon>Bacillati</taxon>
        <taxon>Bacillota</taxon>
        <taxon>Clostridia</taxon>
        <taxon>Lachnospirales</taxon>
        <taxon>Lachnospiraceae</taxon>
        <taxon>Bariatricus</taxon>
    </lineage>
</organism>
<keyword evidence="5" id="KW-0808">Transferase</keyword>
<evidence type="ECO:0000256" key="7">
    <source>
        <dbReference type="ARBA" id="ARBA00022777"/>
    </source>
</evidence>
<evidence type="ECO:0000256" key="4">
    <source>
        <dbReference type="ARBA" id="ARBA00022553"/>
    </source>
</evidence>
<accession>A0ABS8DIF7</accession>
<evidence type="ECO:0000256" key="8">
    <source>
        <dbReference type="ARBA" id="ARBA00022989"/>
    </source>
</evidence>
<dbReference type="PANTHER" id="PTHR45528">
    <property type="entry name" value="SENSOR HISTIDINE KINASE CPXA"/>
    <property type="match status" value="1"/>
</dbReference>
<feature type="transmembrane region" description="Helical" evidence="11">
    <location>
        <begin position="148"/>
        <end position="169"/>
    </location>
</feature>
<feature type="transmembrane region" description="Helical" evidence="11">
    <location>
        <begin position="12"/>
        <end position="34"/>
    </location>
</feature>
<dbReference type="InterPro" id="IPR036890">
    <property type="entry name" value="HATPase_C_sf"/>
</dbReference>
<keyword evidence="7 13" id="KW-0418">Kinase</keyword>
<evidence type="ECO:0000256" key="6">
    <source>
        <dbReference type="ARBA" id="ARBA00022692"/>
    </source>
</evidence>
<dbReference type="Gene3D" id="1.10.287.130">
    <property type="match status" value="1"/>
</dbReference>
<comment type="subcellular location">
    <subcellularLocation>
        <location evidence="2">Membrane</location>
        <topology evidence="2">Multi-pass membrane protein</topology>
    </subcellularLocation>
</comment>
<proteinExistence type="predicted"/>
<protein>
    <recommendedName>
        <fullName evidence="3">histidine kinase</fullName>
        <ecNumber evidence="3">2.7.13.3</ecNumber>
    </recommendedName>
</protein>
<dbReference type="Gene3D" id="3.30.565.10">
    <property type="entry name" value="Histidine kinase-like ATPase, C-terminal domain"/>
    <property type="match status" value="1"/>
</dbReference>
<dbReference type="EC" id="2.7.13.3" evidence="3"/>
<dbReference type="InterPro" id="IPR003661">
    <property type="entry name" value="HisK_dim/P_dom"/>
</dbReference>
<evidence type="ECO:0000256" key="5">
    <source>
        <dbReference type="ARBA" id="ARBA00022679"/>
    </source>
</evidence>
<dbReference type="EMBL" id="JAJCIS010000009">
    <property type="protein sequence ID" value="MCB7388198.1"/>
    <property type="molecule type" value="Genomic_DNA"/>
</dbReference>
<dbReference type="Proteomes" id="UP001299546">
    <property type="component" value="Unassembled WGS sequence"/>
</dbReference>
<evidence type="ECO:0000256" key="9">
    <source>
        <dbReference type="ARBA" id="ARBA00023012"/>
    </source>
</evidence>
<dbReference type="SUPFAM" id="SSF47384">
    <property type="entry name" value="Homodimeric domain of signal transducing histidine kinase"/>
    <property type="match status" value="1"/>
</dbReference>
<evidence type="ECO:0000256" key="3">
    <source>
        <dbReference type="ARBA" id="ARBA00012438"/>
    </source>
</evidence>
<dbReference type="InterPro" id="IPR004358">
    <property type="entry name" value="Sig_transdc_His_kin-like_C"/>
</dbReference>
<keyword evidence="14" id="KW-1185">Reference proteome</keyword>
<dbReference type="InterPro" id="IPR050398">
    <property type="entry name" value="HssS/ArlS-like"/>
</dbReference>
<evidence type="ECO:0000256" key="11">
    <source>
        <dbReference type="SAM" id="Phobius"/>
    </source>
</evidence>
<evidence type="ECO:0000313" key="14">
    <source>
        <dbReference type="Proteomes" id="UP001299546"/>
    </source>
</evidence>
<keyword evidence="4" id="KW-0597">Phosphoprotein</keyword>
<dbReference type="InterPro" id="IPR005467">
    <property type="entry name" value="His_kinase_dom"/>
</dbReference>
<dbReference type="Pfam" id="PF00512">
    <property type="entry name" value="HisKA"/>
    <property type="match status" value="1"/>
</dbReference>
<sequence length="456" mass="52204">MAVKKLRTIFMRYILLVACGIILIGAINIGAYMFCVNTNVIVPTVKIDEEISNASEKLKTSNELDFNDIPFFCEYSLFSEDGNLENSSLETKKAKSFWSINILNHKDSERPYRYKTIDRGNEILILRYRIASQFKNDMLRNFFPVADIPVLIIAFIEMIALLIFVSHLFGKYTGGKIRQLLVVTQKIEEHDLDFTVNDSGIFEINEALKALEHMKNELKKSLMAQWKADKIQQEQISALAHDLKTPLTILRGNAELLYDTELMDKQKECADYIMNSYEQMYNYVQILIDVTKSKIPLSFSLEQMKIAEILKEAKINVKGLCAVKNITLKWNEDYNTIYILADKEQLLRAILNIASNAVDYTPDNGNILFDVYEDIQYFNIAISDTGTGFSPESLKRAKEQFYMGDNSRTSGTHYGMGLYITNTIIKQHNGQLLLDNSVETHGAKVIIQIPLNTIWK</sequence>
<reference evidence="13 14" key="1">
    <citation type="submission" date="2021-10" db="EMBL/GenBank/DDBJ databases">
        <title>Collection of gut derived symbiotic bacterial strains cultured from healthy donors.</title>
        <authorList>
            <person name="Lin H."/>
            <person name="Littmann E."/>
            <person name="Kohout C."/>
            <person name="Pamer E.G."/>
        </authorList>
    </citation>
    <scope>NUCLEOTIDE SEQUENCE [LARGE SCALE GENOMIC DNA]</scope>
    <source>
        <strain evidence="13 14">DFI.1.165</strain>
    </source>
</reference>
<dbReference type="PRINTS" id="PR00344">
    <property type="entry name" value="BCTRLSENSOR"/>
</dbReference>
<evidence type="ECO:0000313" key="13">
    <source>
        <dbReference type="EMBL" id="MCB7388198.1"/>
    </source>
</evidence>
<comment type="catalytic activity">
    <reaction evidence="1">
        <text>ATP + protein L-histidine = ADP + protein N-phospho-L-histidine.</text>
        <dbReference type="EC" id="2.7.13.3"/>
    </reaction>
</comment>
<name>A0ABS8DIF7_9FIRM</name>
<dbReference type="InterPro" id="IPR003594">
    <property type="entry name" value="HATPase_dom"/>
</dbReference>
<dbReference type="SMART" id="SM00387">
    <property type="entry name" value="HATPase_c"/>
    <property type="match status" value="1"/>
</dbReference>
<dbReference type="InterPro" id="IPR036097">
    <property type="entry name" value="HisK_dim/P_sf"/>
</dbReference>
<dbReference type="CDD" id="cd00082">
    <property type="entry name" value="HisKA"/>
    <property type="match status" value="1"/>
</dbReference>
<dbReference type="Pfam" id="PF02518">
    <property type="entry name" value="HATPase_c"/>
    <property type="match status" value="1"/>
</dbReference>
<keyword evidence="8 11" id="KW-1133">Transmembrane helix</keyword>
<comment type="caution">
    <text evidence="13">The sequence shown here is derived from an EMBL/GenBank/DDBJ whole genome shotgun (WGS) entry which is preliminary data.</text>
</comment>
<evidence type="ECO:0000256" key="10">
    <source>
        <dbReference type="ARBA" id="ARBA00023136"/>
    </source>
</evidence>
<evidence type="ECO:0000256" key="2">
    <source>
        <dbReference type="ARBA" id="ARBA00004141"/>
    </source>
</evidence>
<keyword evidence="6 11" id="KW-0812">Transmembrane</keyword>
<dbReference type="PROSITE" id="PS50109">
    <property type="entry name" value="HIS_KIN"/>
    <property type="match status" value="1"/>
</dbReference>
<dbReference type="PANTHER" id="PTHR45528:SF8">
    <property type="entry name" value="HISTIDINE KINASE"/>
    <property type="match status" value="1"/>
</dbReference>
<dbReference type="SMART" id="SM00388">
    <property type="entry name" value="HisKA"/>
    <property type="match status" value="1"/>
</dbReference>
<keyword evidence="9" id="KW-0902">Two-component regulatory system</keyword>
<keyword evidence="10 11" id="KW-0472">Membrane</keyword>
<dbReference type="SUPFAM" id="SSF55874">
    <property type="entry name" value="ATPase domain of HSP90 chaperone/DNA topoisomerase II/histidine kinase"/>
    <property type="match status" value="1"/>
</dbReference>